<dbReference type="InterPro" id="IPR029472">
    <property type="entry name" value="Copia-like_N"/>
</dbReference>
<comment type="caution">
    <text evidence="2">The sequence shown here is derived from an EMBL/GenBank/DDBJ whole genome shotgun (WGS) entry which is preliminary data.</text>
</comment>
<gene>
    <name evidence="2" type="ORF">Tco_0890604</name>
</gene>
<keyword evidence="3" id="KW-1185">Reference proteome</keyword>
<organism evidence="2 3">
    <name type="scientific">Tanacetum coccineum</name>
    <dbReference type="NCBI Taxonomy" id="301880"/>
    <lineage>
        <taxon>Eukaryota</taxon>
        <taxon>Viridiplantae</taxon>
        <taxon>Streptophyta</taxon>
        <taxon>Embryophyta</taxon>
        <taxon>Tracheophyta</taxon>
        <taxon>Spermatophyta</taxon>
        <taxon>Magnoliopsida</taxon>
        <taxon>eudicotyledons</taxon>
        <taxon>Gunneridae</taxon>
        <taxon>Pentapetalae</taxon>
        <taxon>asterids</taxon>
        <taxon>campanulids</taxon>
        <taxon>Asterales</taxon>
        <taxon>Asteraceae</taxon>
        <taxon>Asteroideae</taxon>
        <taxon>Anthemideae</taxon>
        <taxon>Anthemidinae</taxon>
        <taxon>Tanacetum</taxon>
    </lineage>
</organism>
<evidence type="ECO:0000313" key="2">
    <source>
        <dbReference type="EMBL" id="GJT20667.1"/>
    </source>
</evidence>
<reference evidence="2" key="1">
    <citation type="journal article" date="2022" name="Int. J. Mol. Sci.">
        <title>Draft Genome of Tanacetum Coccineum: Genomic Comparison of Closely Related Tanacetum-Family Plants.</title>
        <authorList>
            <person name="Yamashiro T."/>
            <person name="Shiraishi A."/>
            <person name="Nakayama K."/>
            <person name="Satake H."/>
        </authorList>
    </citation>
    <scope>NUCLEOTIDE SEQUENCE</scope>
</reference>
<dbReference type="Proteomes" id="UP001151760">
    <property type="component" value="Unassembled WGS sequence"/>
</dbReference>
<protein>
    <submittedName>
        <fullName evidence="2">Ribonuclease H-like domain-containing protein</fullName>
    </submittedName>
</protein>
<reference evidence="2" key="2">
    <citation type="submission" date="2022-01" db="EMBL/GenBank/DDBJ databases">
        <authorList>
            <person name="Yamashiro T."/>
            <person name="Shiraishi A."/>
            <person name="Satake H."/>
            <person name="Nakayama K."/>
        </authorList>
    </citation>
    <scope>NUCLEOTIDE SEQUENCE</scope>
</reference>
<name>A0ABQ5C3V0_9ASTR</name>
<evidence type="ECO:0000259" key="1">
    <source>
        <dbReference type="Pfam" id="PF14244"/>
    </source>
</evidence>
<feature type="domain" description="Retrotransposon Copia-like N-terminal" evidence="1">
    <location>
        <begin position="38"/>
        <end position="73"/>
    </location>
</feature>
<evidence type="ECO:0000313" key="3">
    <source>
        <dbReference type="Proteomes" id="UP001151760"/>
    </source>
</evidence>
<sequence>MSLHNSVHNSDHGDDYIEDPGRVTLISKLDISDPLYLHPNDSTVLTIILVKLKGTENYQVWSCAMLLALKGENQQMTYTDKELDNVLDISHLKINVGHPNGTETFISKIGNLKLSNCLVLYDVFVIPEYCVTLISVPRLAKENKHDWHCRLDHPAEPVLNMLK</sequence>
<dbReference type="Pfam" id="PF14244">
    <property type="entry name" value="Retrotran_gag_3"/>
    <property type="match status" value="1"/>
</dbReference>
<dbReference type="EMBL" id="BQNB010013823">
    <property type="protein sequence ID" value="GJT20667.1"/>
    <property type="molecule type" value="Genomic_DNA"/>
</dbReference>
<accession>A0ABQ5C3V0</accession>
<proteinExistence type="predicted"/>